<dbReference type="AlphaFoldDB" id="A0A6N3FX58"/>
<gene>
    <name evidence="4" type="primary">cbh</name>
    <name evidence="4" type="ORF">PCLFYP37_00280</name>
</gene>
<evidence type="ECO:0000256" key="2">
    <source>
        <dbReference type="ARBA" id="ARBA00022801"/>
    </source>
</evidence>
<sequence length="367" mass="40162">MKNVNKIIKDVVFGLAVTAVGLWVPHTADACTGITLKSQDGATVLARTIEWGGSYLNSRYVVVPRRYVQQSYVPGGQKNGLEFTAVYGYVGIAVELEDFVADGLNEAGLAAGLFYFPHYGSYEAYDEGQRESTLSDLQLVPWMLSQFKTVDEVKEALGTVHVVSSDPRASTAHWRIADASGRQVVLEIVDGIPHFYENELGVLTNSPGFEWQMTNLNNYVNLYAGGAEAKPFGKVKLAAFGAGSGFLGIPGDVTPPSRFVRAAFYQTSSPVQATAQKTVLQAFQILNNFDIPVGIEFADAKVPADIPSATQWTSATDMKGLVFYYRTMYNSEIRSIDLKAIDFARVKYRSVAIDDVKEQPIVPIILN</sequence>
<dbReference type="SUPFAM" id="SSF56235">
    <property type="entry name" value="N-terminal nucleophile aminohydrolases (Ntn hydrolases)"/>
    <property type="match status" value="1"/>
</dbReference>
<evidence type="ECO:0000256" key="1">
    <source>
        <dbReference type="ARBA" id="ARBA00006625"/>
    </source>
</evidence>
<dbReference type="InterPro" id="IPR052193">
    <property type="entry name" value="Peptidase_C59"/>
</dbReference>
<accession>A0A6N3FX58</accession>
<dbReference type="RefSeq" id="WP_412442422.1">
    <property type="nucleotide sequence ID" value="NZ_CACRUT010000023.1"/>
</dbReference>
<dbReference type="GO" id="GO:0045302">
    <property type="term" value="F:choloylglycine hydrolase activity"/>
    <property type="evidence" value="ECO:0007669"/>
    <property type="project" value="UniProtKB-EC"/>
</dbReference>
<dbReference type="PANTHER" id="PTHR35527:SF2">
    <property type="entry name" value="HYDROLASE"/>
    <property type="match status" value="1"/>
</dbReference>
<dbReference type="PANTHER" id="PTHR35527">
    <property type="entry name" value="CHOLOYLGLYCINE HYDROLASE"/>
    <property type="match status" value="1"/>
</dbReference>
<keyword evidence="2 4" id="KW-0378">Hydrolase</keyword>
<dbReference type="InterPro" id="IPR029055">
    <property type="entry name" value="Ntn_hydrolases_N"/>
</dbReference>
<dbReference type="CDD" id="cd00542">
    <property type="entry name" value="Ntn_PVA"/>
    <property type="match status" value="1"/>
</dbReference>
<dbReference type="InterPro" id="IPR029132">
    <property type="entry name" value="CBAH/NAAA_C"/>
</dbReference>
<organism evidence="4">
    <name type="scientific">Paraprevotella clara</name>
    <dbReference type="NCBI Taxonomy" id="454154"/>
    <lineage>
        <taxon>Bacteria</taxon>
        <taxon>Pseudomonadati</taxon>
        <taxon>Bacteroidota</taxon>
        <taxon>Bacteroidia</taxon>
        <taxon>Bacteroidales</taxon>
        <taxon>Prevotellaceae</taxon>
        <taxon>Paraprevotella</taxon>
    </lineage>
</organism>
<evidence type="ECO:0000313" key="4">
    <source>
        <dbReference type="EMBL" id="VYU56932.1"/>
    </source>
</evidence>
<dbReference type="EC" id="3.5.1.24" evidence="4"/>
<protein>
    <submittedName>
        <fullName evidence="4">Choloylglycine hydrolase</fullName>
        <ecNumber evidence="4">3.5.1.24</ecNumber>
    </submittedName>
</protein>
<dbReference type="Gene3D" id="3.60.60.10">
    <property type="entry name" value="Penicillin V Acylase, Chain A"/>
    <property type="match status" value="1"/>
</dbReference>
<evidence type="ECO:0000259" key="3">
    <source>
        <dbReference type="Pfam" id="PF02275"/>
    </source>
</evidence>
<dbReference type="EMBL" id="CACRUT010000023">
    <property type="protein sequence ID" value="VYU56932.1"/>
    <property type="molecule type" value="Genomic_DNA"/>
</dbReference>
<name>A0A6N3FX58_9BACT</name>
<proteinExistence type="inferred from homology"/>
<feature type="domain" description="Choloylglycine hydrolase/NAAA C-terminal" evidence="3">
    <location>
        <begin position="31"/>
        <end position="341"/>
    </location>
</feature>
<comment type="similarity">
    <text evidence="1">Belongs to the peptidase C59 family.</text>
</comment>
<dbReference type="Pfam" id="PF02275">
    <property type="entry name" value="CBAH"/>
    <property type="match status" value="1"/>
</dbReference>
<reference evidence="4" key="1">
    <citation type="submission" date="2019-11" db="EMBL/GenBank/DDBJ databases">
        <authorList>
            <person name="Feng L."/>
        </authorList>
    </citation>
    <scope>NUCLEOTIDE SEQUENCE</scope>
    <source>
        <strain evidence="4">PclaraLFYP37</strain>
    </source>
</reference>